<dbReference type="AlphaFoldDB" id="A0A4Q7VH93"/>
<comment type="caution">
    <text evidence="1">The sequence shown here is derived from an EMBL/GenBank/DDBJ whole genome shotgun (WGS) entry which is preliminary data.</text>
</comment>
<organism evidence="1 2">
    <name type="scientific">Rivibacter subsaxonicus</name>
    <dbReference type="NCBI Taxonomy" id="457575"/>
    <lineage>
        <taxon>Bacteria</taxon>
        <taxon>Pseudomonadati</taxon>
        <taxon>Pseudomonadota</taxon>
        <taxon>Betaproteobacteria</taxon>
        <taxon>Burkholderiales</taxon>
        <taxon>Rivibacter</taxon>
    </lineage>
</organism>
<evidence type="ECO:0000313" key="1">
    <source>
        <dbReference type="EMBL" id="RZT95298.1"/>
    </source>
</evidence>
<gene>
    <name evidence="1" type="ORF">EV670_3051</name>
</gene>
<dbReference type="EMBL" id="SHKP01000007">
    <property type="protein sequence ID" value="RZT95298.1"/>
    <property type="molecule type" value="Genomic_DNA"/>
</dbReference>
<reference evidence="1 2" key="1">
    <citation type="submission" date="2019-02" db="EMBL/GenBank/DDBJ databases">
        <title>Genomic Encyclopedia of Type Strains, Phase IV (KMG-IV): sequencing the most valuable type-strain genomes for metagenomic binning, comparative biology and taxonomic classification.</title>
        <authorList>
            <person name="Goeker M."/>
        </authorList>
    </citation>
    <scope>NUCLEOTIDE SEQUENCE [LARGE SCALE GENOMIC DNA]</scope>
    <source>
        <strain evidence="1 2">DSM 19570</strain>
    </source>
</reference>
<sequence length="252" mass="27113">MTDPLDSPRAALARARTHIADLDAQGSAFMGSNPFARVTEIDTLAQRNVAKLRLVRPFPSVLNCIASDAVHNLRSSLDQAGYAVSVAHGGKGMDTYFPFGASLADVRGKQKGGSAEIPQEIFDVMVGFKPYKGGNDLLWALNKLSNTNKHRITSPTAIATAGIQFNMLGGNPGMLSIPNPKWDHTKNEMELARYAIGGTLDFTFGYTYCISLLDVGPVIGQPAVDVLNHLAQEVESILNAIEAEAKRIGLFK</sequence>
<proteinExistence type="predicted"/>
<accession>A0A4Q7VH93</accession>
<dbReference type="Proteomes" id="UP000293671">
    <property type="component" value="Unassembled WGS sequence"/>
</dbReference>
<name>A0A4Q7VH93_9BURK</name>
<protein>
    <submittedName>
        <fullName evidence="1">Uncharacterized protein</fullName>
    </submittedName>
</protein>
<keyword evidence="2" id="KW-1185">Reference proteome</keyword>
<evidence type="ECO:0000313" key="2">
    <source>
        <dbReference type="Proteomes" id="UP000293671"/>
    </source>
</evidence>